<dbReference type="GO" id="GO:0020037">
    <property type="term" value="F:heme binding"/>
    <property type="evidence" value="ECO:0007669"/>
    <property type="project" value="TreeGrafter"/>
</dbReference>
<dbReference type="InterPro" id="IPR016174">
    <property type="entry name" value="Di-haem_cyt_TM"/>
</dbReference>
<evidence type="ECO:0000256" key="1">
    <source>
        <dbReference type="ARBA" id="ARBA00004651"/>
    </source>
</evidence>
<dbReference type="GO" id="GO:0009055">
    <property type="term" value="F:electron transfer activity"/>
    <property type="evidence" value="ECO:0007669"/>
    <property type="project" value="InterPro"/>
</dbReference>
<organism evidence="8 9">
    <name type="scientific">Neisseria dentiae</name>
    <dbReference type="NCBI Taxonomy" id="194197"/>
    <lineage>
        <taxon>Bacteria</taxon>
        <taxon>Pseudomonadati</taxon>
        <taxon>Pseudomonadota</taxon>
        <taxon>Betaproteobacteria</taxon>
        <taxon>Neisseriales</taxon>
        <taxon>Neisseriaceae</taxon>
        <taxon>Neisseria</taxon>
    </lineage>
</organism>
<protein>
    <submittedName>
        <fullName evidence="8">Cytochrome B</fullName>
    </submittedName>
</protein>
<dbReference type="GO" id="GO:0022904">
    <property type="term" value="P:respiratory electron transport chain"/>
    <property type="evidence" value="ECO:0007669"/>
    <property type="project" value="InterPro"/>
</dbReference>
<keyword evidence="9" id="KW-1185">Reference proteome</keyword>
<evidence type="ECO:0000256" key="4">
    <source>
        <dbReference type="ARBA" id="ARBA00022989"/>
    </source>
</evidence>
<feature type="transmembrane region" description="Helical" evidence="6">
    <location>
        <begin position="39"/>
        <end position="56"/>
    </location>
</feature>
<dbReference type="RefSeq" id="WP_085365570.1">
    <property type="nucleotide sequence ID" value="NZ_MTBO01000008.1"/>
</dbReference>
<accession>A0A1X3DD95</accession>
<dbReference type="STRING" id="194197.BWD09_04760"/>
<dbReference type="OrthoDB" id="196472at2"/>
<evidence type="ECO:0000256" key="2">
    <source>
        <dbReference type="ARBA" id="ARBA00022475"/>
    </source>
</evidence>
<keyword evidence="3 6" id="KW-0812">Transmembrane</keyword>
<dbReference type="Gene3D" id="1.20.950.20">
    <property type="entry name" value="Transmembrane di-heme cytochromes, Chain C"/>
    <property type="match status" value="1"/>
</dbReference>
<reference evidence="9" key="1">
    <citation type="submission" date="2017-01" db="EMBL/GenBank/DDBJ databases">
        <authorList>
            <person name="Wolfgang W.J."/>
            <person name="Cole J."/>
            <person name="Wroblewski D."/>
            <person name="Mcginnis J."/>
            <person name="Musser K.A."/>
        </authorList>
    </citation>
    <scope>NUCLEOTIDE SEQUENCE [LARGE SCALE GENOMIC DNA]</scope>
    <source>
        <strain evidence="9">DSM 19151</strain>
    </source>
</reference>
<feature type="domain" description="Cytochrome b561 bacterial/Ni-hydrogenase" evidence="7">
    <location>
        <begin position="6"/>
        <end position="167"/>
    </location>
</feature>
<dbReference type="InterPro" id="IPR011577">
    <property type="entry name" value="Cyt_b561_bac/Ni-Hgenase"/>
</dbReference>
<dbReference type="EMBL" id="MTBO01000008">
    <property type="protein sequence ID" value="OSI17745.1"/>
    <property type="molecule type" value="Genomic_DNA"/>
</dbReference>
<keyword evidence="5 6" id="KW-0472">Membrane</keyword>
<proteinExistence type="predicted"/>
<dbReference type="PANTHER" id="PTHR30485">
    <property type="entry name" value="NI/FE-HYDROGENASE 1 B-TYPE CYTOCHROME SUBUNIT"/>
    <property type="match status" value="1"/>
</dbReference>
<dbReference type="Pfam" id="PF01292">
    <property type="entry name" value="Ni_hydr_CYTB"/>
    <property type="match status" value="1"/>
</dbReference>
<evidence type="ECO:0000256" key="3">
    <source>
        <dbReference type="ARBA" id="ARBA00022692"/>
    </source>
</evidence>
<dbReference type="Proteomes" id="UP000193118">
    <property type="component" value="Unassembled WGS sequence"/>
</dbReference>
<name>A0A1X3DD95_9NEIS</name>
<dbReference type="PANTHER" id="PTHR30485:SF2">
    <property type="entry name" value="BLL0597 PROTEIN"/>
    <property type="match status" value="1"/>
</dbReference>
<evidence type="ECO:0000259" key="7">
    <source>
        <dbReference type="Pfam" id="PF01292"/>
    </source>
</evidence>
<keyword evidence="4 6" id="KW-1133">Transmembrane helix</keyword>
<dbReference type="AlphaFoldDB" id="A0A1X3DD95"/>
<dbReference type="GO" id="GO:0005886">
    <property type="term" value="C:plasma membrane"/>
    <property type="evidence" value="ECO:0007669"/>
    <property type="project" value="UniProtKB-SubCell"/>
</dbReference>
<evidence type="ECO:0000256" key="6">
    <source>
        <dbReference type="SAM" id="Phobius"/>
    </source>
</evidence>
<gene>
    <name evidence="8" type="ORF">BWD09_04760</name>
</gene>
<evidence type="ECO:0000256" key="5">
    <source>
        <dbReference type="ARBA" id="ARBA00023136"/>
    </source>
</evidence>
<comment type="subcellular location">
    <subcellularLocation>
        <location evidence="1">Cell membrane</location>
        <topology evidence="1">Multi-pass membrane protein</topology>
    </subcellularLocation>
</comment>
<evidence type="ECO:0000313" key="8">
    <source>
        <dbReference type="EMBL" id="OSI17745.1"/>
    </source>
</evidence>
<evidence type="ECO:0000313" key="9">
    <source>
        <dbReference type="Proteomes" id="UP000193118"/>
    </source>
</evidence>
<comment type="caution">
    <text evidence="8">The sequence shown here is derived from an EMBL/GenBank/DDBJ whole genome shotgun (WGS) entry which is preliminary data.</text>
</comment>
<dbReference type="InterPro" id="IPR051542">
    <property type="entry name" value="Hydrogenase_cytochrome"/>
</dbReference>
<keyword evidence="2" id="KW-1003">Cell membrane</keyword>
<dbReference type="SUPFAM" id="SSF81342">
    <property type="entry name" value="Transmembrane di-heme cytochromes"/>
    <property type="match status" value="1"/>
</dbReference>
<sequence length="185" mass="20472">MQTVKVWDLPVRLCHWGLAACVLANLAFTEEGSDIHEYVGYTAAGIVAFRLLWGFIGSRYARFSNFFPTPSRPMAHGSNIIRRRPDTHLGHNPFGALMMFALWAAVVGLGVSGYLMTTDRFWGDETVEEIHGFLADSLIPLIALHVTAALAMSFLSKTNLVRAMITGKKNVPDDAFGQPQIFDKD</sequence>
<feature type="transmembrane region" description="Helical" evidence="6">
    <location>
        <begin position="137"/>
        <end position="155"/>
    </location>
</feature>
<feature type="transmembrane region" description="Helical" evidence="6">
    <location>
        <begin position="94"/>
        <end position="117"/>
    </location>
</feature>